<keyword evidence="9 11" id="KW-1133">Transmembrane helix</keyword>
<dbReference type="PANTHER" id="PTHR22936:SF69">
    <property type="entry name" value="RHOMBOID-LIKE PROTEIN"/>
    <property type="match status" value="1"/>
</dbReference>
<feature type="transmembrane region" description="Helical" evidence="11">
    <location>
        <begin position="572"/>
        <end position="591"/>
    </location>
</feature>
<comment type="similarity">
    <text evidence="3 11">Belongs to the peptidase S54 family.</text>
</comment>
<evidence type="ECO:0000256" key="6">
    <source>
        <dbReference type="ARBA" id="ARBA00022692"/>
    </source>
</evidence>
<comment type="function">
    <text evidence="11">Serine protease involved in intramembrane proteolysis.</text>
</comment>
<evidence type="ECO:0000256" key="5">
    <source>
        <dbReference type="ARBA" id="ARBA00022670"/>
    </source>
</evidence>
<keyword evidence="6 11" id="KW-0812">Transmembrane</keyword>
<evidence type="ECO:0000256" key="3">
    <source>
        <dbReference type="ARBA" id="ARBA00009045"/>
    </source>
</evidence>
<evidence type="ECO:0000256" key="12">
    <source>
        <dbReference type="SAM" id="MobiDB-lite"/>
    </source>
</evidence>
<dbReference type="Proteomes" id="UP000291116">
    <property type="component" value="Unassembled WGS sequence"/>
</dbReference>
<evidence type="ECO:0000256" key="8">
    <source>
        <dbReference type="ARBA" id="ARBA00022825"/>
    </source>
</evidence>
<dbReference type="InterPro" id="IPR022764">
    <property type="entry name" value="Peptidase_S54_rhomboid_dom"/>
</dbReference>
<keyword evidence="8 11" id="KW-0720">Serine protease</keyword>
<evidence type="ECO:0000259" key="13">
    <source>
        <dbReference type="Pfam" id="PF01694"/>
    </source>
</evidence>
<feature type="region of interest" description="Disordered" evidence="12">
    <location>
        <begin position="86"/>
        <end position="132"/>
    </location>
</feature>
<comment type="subcellular location">
    <subcellularLocation>
        <location evidence="2 11">Membrane</location>
        <topology evidence="2 11">Multi-pass membrane protein</topology>
    </subcellularLocation>
</comment>
<dbReference type="PANTHER" id="PTHR22936">
    <property type="entry name" value="RHOMBOID-RELATED"/>
    <property type="match status" value="1"/>
</dbReference>
<name>A0A448ZIZ7_9STRA</name>
<dbReference type="OrthoDB" id="418595at2759"/>
<feature type="transmembrane region" description="Helical" evidence="11">
    <location>
        <begin position="345"/>
        <end position="369"/>
    </location>
</feature>
<dbReference type="Pfam" id="PF01694">
    <property type="entry name" value="Rhomboid"/>
    <property type="match status" value="1"/>
</dbReference>
<evidence type="ECO:0000256" key="10">
    <source>
        <dbReference type="ARBA" id="ARBA00023136"/>
    </source>
</evidence>
<feature type="transmembrane region" description="Helical" evidence="11">
    <location>
        <begin position="288"/>
        <end position="306"/>
    </location>
</feature>
<evidence type="ECO:0000256" key="2">
    <source>
        <dbReference type="ARBA" id="ARBA00004141"/>
    </source>
</evidence>
<evidence type="ECO:0000313" key="15">
    <source>
        <dbReference type="Proteomes" id="UP000291116"/>
    </source>
</evidence>
<feature type="compositionally biased region" description="Polar residues" evidence="12">
    <location>
        <begin position="31"/>
        <end position="54"/>
    </location>
</feature>
<proteinExistence type="inferred from homology"/>
<organism evidence="14 15">
    <name type="scientific">Pseudo-nitzschia multistriata</name>
    <dbReference type="NCBI Taxonomy" id="183589"/>
    <lineage>
        <taxon>Eukaryota</taxon>
        <taxon>Sar</taxon>
        <taxon>Stramenopiles</taxon>
        <taxon>Ochrophyta</taxon>
        <taxon>Bacillariophyta</taxon>
        <taxon>Bacillariophyceae</taxon>
        <taxon>Bacillariophycidae</taxon>
        <taxon>Bacillariales</taxon>
        <taxon>Bacillariaceae</taxon>
        <taxon>Pseudo-nitzschia</taxon>
    </lineage>
</organism>
<reference evidence="14 15" key="1">
    <citation type="submission" date="2019-01" db="EMBL/GenBank/DDBJ databases">
        <authorList>
            <person name="Ferrante I. M."/>
        </authorList>
    </citation>
    <scope>NUCLEOTIDE SEQUENCE [LARGE SCALE GENOMIC DNA]</scope>
    <source>
        <strain evidence="14 15">B856</strain>
    </source>
</reference>
<feature type="transmembrane region" description="Helical" evidence="11">
    <location>
        <begin position="381"/>
        <end position="402"/>
    </location>
</feature>
<sequence length="691" mass="78083">MPGPCALEGSAENTTTADTLEDCIISQRTLSLPATTPPSLTLASSPTTIPSQTKSRAEGNEDNSGDTRAIFFLQCFTDVLNTSVDPSTTVSNEDPDVQRNPDAEGSGYYSDDEEGQIKDLRNWQRNPNNRRDTKLNYADEESEVGVMSNDGNTEDLLTPSLLDDDIVIQFLRSCSFETNHHNRSQNSVAFDGGPTSQGKTLQQQREFRRNNPTVVSFFKFFKFAQMERMKKNRKLPYMILGLFSNLSDIRSDLKWAQDAAYRRHVGEPYIAWADYYAKERKGILKRPIFISITLFISSFMMLWAFYKNKWAIEPLKSNPLIGPTPQVLLELGALQGRALIEDGKWWLLVTPIFLHAGIAHFLMNAAFLIFVCRTIERNHGWLHTGILFIVSGMFANAISALIQPGYILVGASGGIYGLIGTCVGDIVLNSRFFFLVLEERVQEETCDRERQRTRILEKGFRFPCDVQADEGRKSTETMTCGAVQEDNPFDTQCRHRRRVRLWCYFSIVCDLLLNSLVGLLPFVDNFAHLGGLIFGFFVSLSSLRLLSASSFDYRKRQQKTTFGQWCHRLRILTLRCGGMISALLLVFVAILCLRRSDGMVSPCPNCRYASCISLPRFWKPNDTANWWTCDGCGGVAAQVYSGTGMNMGYYVSGELFCPQGNIVELDLSEFSYTRMEQVNRKLPDLCRKFCE</sequence>
<feature type="transmembrane region" description="Helical" evidence="11">
    <location>
        <begin position="529"/>
        <end position="551"/>
    </location>
</feature>
<keyword evidence="5 11" id="KW-0645">Protease</keyword>
<dbReference type="GO" id="GO:0016020">
    <property type="term" value="C:membrane"/>
    <property type="evidence" value="ECO:0007669"/>
    <property type="project" value="UniProtKB-SubCell"/>
</dbReference>
<feature type="region of interest" description="Disordered" evidence="12">
    <location>
        <begin position="31"/>
        <end position="64"/>
    </location>
</feature>
<keyword evidence="15" id="KW-1185">Reference proteome</keyword>
<dbReference type="Gene3D" id="1.20.1540.10">
    <property type="entry name" value="Rhomboid-like"/>
    <property type="match status" value="1"/>
</dbReference>
<dbReference type="GO" id="GO:0006508">
    <property type="term" value="P:proteolysis"/>
    <property type="evidence" value="ECO:0007669"/>
    <property type="project" value="UniProtKB-KW"/>
</dbReference>
<evidence type="ECO:0000256" key="1">
    <source>
        <dbReference type="ARBA" id="ARBA00000156"/>
    </source>
</evidence>
<feature type="domain" description="Peptidase S54 rhomboid" evidence="13">
    <location>
        <begin position="343"/>
        <end position="434"/>
    </location>
</feature>
<dbReference type="InterPro" id="IPR002610">
    <property type="entry name" value="Peptidase_S54_rhomboid-like"/>
</dbReference>
<keyword evidence="10 11" id="KW-0472">Membrane</keyword>
<feature type="transmembrane region" description="Helical" evidence="11">
    <location>
        <begin position="501"/>
        <end position="523"/>
    </location>
</feature>
<feature type="transmembrane region" description="Helical" evidence="11">
    <location>
        <begin position="408"/>
        <end position="428"/>
    </location>
</feature>
<evidence type="ECO:0000256" key="11">
    <source>
        <dbReference type="RuleBase" id="RU362115"/>
    </source>
</evidence>
<dbReference type="EMBL" id="CAACVS010000397">
    <property type="protein sequence ID" value="VEU41951.1"/>
    <property type="molecule type" value="Genomic_DNA"/>
</dbReference>
<dbReference type="EC" id="3.4.21.105" evidence="4"/>
<evidence type="ECO:0000256" key="4">
    <source>
        <dbReference type="ARBA" id="ARBA00013039"/>
    </source>
</evidence>
<dbReference type="InterPro" id="IPR035952">
    <property type="entry name" value="Rhomboid-like_sf"/>
</dbReference>
<gene>
    <name evidence="14" type="ORF">PSNMU_V1.4_AUG-EV-PASAV3_0088970</name>
</gene>
<evidence type="ECO:0000256" key="7">
    <source>
        <dbReference type="ARBA" id="ARBA00022801"/>
    </source>
</evidence>
<dbReference type="AlphaFoldDB" id="A0A448ZIZ7"/>
<evidence type="ECO:0000256" key="9">
    <source>
        <dbReference type="ARBA" id="ARBA00022989"/>
    </source>
</evidence>
<comment type="catalytic activity">
    <reaction evidence="1 11">
        <text>Cleaves type-1 transmembrane domains using a catalytic dyad composed of serine and histidine that are contributed by different transmembrane domains.</text>
        <dbReference type="EC" id="3.4.21.105"/>
    </reaction>
</comment>
<accession>A0A448ZIZ7</accession>
<dbReference type="GO" id="GO:0004252">
    <property type="term" value="F:serine-type endopeptidase activity"/>
    <property type="evidence" value="ECO:0007669"/>
    <property type="project" value="InterPro"/>
</dbReference>
<dbReference type="SUPFAM" id="SSF144091">
    <property type="entry name" value="Rhomboid-like"/>
    <property type="match status" value="2"/>
</dbReference>
<evidence type="ECO:0000313" key="14">
    <source>
        <dbReference type="EMBL" id="VEU41951.1"/>
    </source>
</evidence>
<keyword evidence="7 11" id="KW-0378">Hydrolase</keyword>
<protein>
    <recommendedName>
        <fullName evidence="4">rhomboid protease</fullName>
        <ecNumber evidence="4">3.4.21.105</ecNumber>
    </recommendedName>
</protein>